<keyword evidence="1" id="KW-0812">Transmembrane</keyword>
<feature type="transmembrane region" description="Helical" evidence="1">
    <location>
        <begin position="112"/>
        <end position="130"/>
    </location>
</feature>
<keyword evidence="3" id="KW-1185">Reference proteome</keyword>
<feature type="transmembrane region" description="Helical" evidence="1">
    <location>
        <begin position="20"/>
        <end position="38"/>
    </location>
</feature>
<evidence type="ECO:0000313" key="3">
    <source>
        <dbReference type="Proteomes" id="UP001501323"/>
    </source>
</evidence>
<accession>A0ABP9DMM8</accession>
<keyword evidence="1" id="KW-1133">Transmembrane helix</keyword>
<organism evidence="2 3">
    <name type="scientific">Luteimonas vadosa</name>
    <dbReference type="NCBI Taxonomy" id="1165507"/>
    <lineage>
        <taxon>Bacteria</taxon>
        <taxon>Pseudomonadati</taxon>
        <taxon>Pseudomonadota</taxon>
        <taxon>Gammaproteobacteria</taxon>
        <taxon>Lysobacterales</taxon>
        <taxon>Lysobacteraceae</taxon>
        <taxon>Luteimonas</taxon>
    </lineage>
</organism>
<comment type="caution">
    <text evidence="2">The sequence shown here is derived from an EMBL/GenBank/DDBJ whole genome shotgun (WGS) entry which is preliminary data.</text>
</comment>
<dbReference type="RefSeq" id="WP_345293484.1">
    <property type="nucleotide sequence ID" value="NZ_BAABJY010000001.1"/>
</dbReference>
<gene>
    <name evidence="2" type="ORF">GCM10023332_00320</name>
</gene>
<evidence type="ECO:0000256" key="1">
    <source>
        <dbReference type="SAM" id="Phobius"/>
    </source>
</evidence>
<feature type="transmembrane region" description="Helical" evidence="1">
    <location>
        <begin position="50"/>
        <end position="77"/>
    </location>
</feature>
<sequence length="142" mass="15474">MQATDPAVVTRNRLPLSLLAIRWTMVVFLLPWVADKFVRPEHAIAVLEGFYGLSGSGAPLVFGLGVAQAVLLALFAFGVARTWSYGLVLAMHAVTTLVSWKQYLDPYTGANLLFFAAWPALGACLALFLLREHDTLGTVGRR</sequence>
<evidence type="ECO:0000313" key="2">
    <source>
        <dbReference type="EMBL" id="GAA4853247.1"/>
    </source>
</evidence>
<proteinExistence type="predicted"/>
<keyword evidence="1" id="KW-0472">Membrane</keyword>
<reference evidence="3" key="1">
    <citation type="journal article" date="2019" name="Int. J. Syst. Evol. Microbiol.">
        <title>The Global Catalogue of Microorganisms (GCM) 10K type strain sequencing project: providing services to taxonomists for standard genome sequencing and annotation.</title>
        <authorList>
            <consortium name="The Broad Institute Genomics Platform"/>
            <consortium name="The Broad Institute Genome Sequencing Center for Infectious Disease"/>
            <person name="Wu L."/>
            <person name="Ma J."/>
        </authorList>
    </citation>
    <scope>NUCLEOTIDE SEQUENCE [LARGE SCALE GENOMIC DNA]</scope>
    <source>
        <strain evidence="3">JCM 18392</strain>
    </source>
</reference>
<evidence type="ECO:0008006" key="4">
    <source>
        <dbReference type="Google" id="ProtNLM"/>
    </source>
</evidence>
<name>A0ABP9DMM8_9GAMM</name>
<protein>
    <recommendedName>
        <fullName evidence="4">DoxX family membrane protein</fullName>
    </recommendedName>
</protein>
<dbReference type="Proteomes" id="UP001501323">
    <property type="component" value="Unassembled WGS sequence"/>
</dbReference>
<dbReference type="EMBL" id="BAABJY010000001">
    <property type="protein sequence ID" value="GAA4853247.1"/>
    <property type="molecule type" value="Genomic_DNA"/>
</dbReference>